<sequence>MFSKPLWTLNIFQNQIVLSSFAQIMKLTEEEPSITKQTKIYRNNGPQYRKYFDDSMRSFLNNTSLESELRKLQAKLEESTSLLRGMISKAADLAGLERSVMTDYMDKNGEKRNHLLWMDFVKGNFETTAENLKERNLAFLPEASSSKKESTITPEEYEYRTCSISLKRIRKDLSIDITDIIDNKMKESTIKLSDYCCRFFSIIQMMALTIKTIYLLQEMAKWCYKRRKGSDGVNIASFASVN</sequence>
<dbReference type="Proteomes" id="UP000242254">
    <property type="component" value="Unassembled WGS sequence"/>
</dbReference>
<keyword evidence="2" id="KW-1185">Reference proteome</keyword>
<reference evidence="1 2" key="1">
    <citation type="journal article" date="2016" name="Proc. Natl. Acad. Sci. U.S.A.">
        <title>Lipid metabolic changes in an early divergent fungus govern the establishment of a mutualistic symbiosis with endobacteria.</title>
        <authorList>
            <person name="Lastovetsky O.A."/>
            <person name="Gaspar M.L."/>
            <person name="Mondo S.J."/>
            <person name="LaButti K.M."/>
            <person name="Sandor L."/>
            <person name="Grigoriev I.V."/>
            <person name="Henry S.A."/>
            <person name="Pawlowska T.E."/>
        </authorList>
    </citation>
    <scope>NUCLEOTIDE SEQUENCE [LARGE SCALE GENOMIC DNA]</scope>
    <source>
        <strain evidence="1 2">ATCC 52813</strain>
    </source>
</reference>
<dbReference type="EMBL" id="KZ303845">
    <property type="protein sequence ID" value="PHZ14539.1"/>
    <property type="molecule type" value="Genomic_DNA"/>
</dbReference>
<dbReference type="AlphaFoldDB" id="A0A2G4T0J7"/>
<dbReference type="GeneID" id="35441618"/>
<proteinExistence type="predicted"/>
<name>A0A2G4T0J7_RHIZD</name>
<dbReference type="RefSeq" id="XP_023468247.1">
    <property type="nucleotide sequence ID" value="XM_023610628.1"/>
</dbReference>
<gene>
    <name evidence="1" type="ORF">RHIMIDRAFT_249493</name>
</gene>
<accession>A0A2G4T0J7</accession>
<evidence type="ECO:0000313" key="1">
    <source>
        <dbReference type="EMBL" id="PHZ14539.1"/>
    </source>
</evidence>
<organism evidence="1 2">
    <name type="scientific">Rhizopus microsporus ATCC 52813</name>
    <dbReference type="NCBI Taxonomy" id="1340429"/>
    <lineage>
        <taxon>Eukaryota</taxon>
        <taxon>Fungi</taxon>
        <taxon>Fungi incertae sedis</taxon>
        <taxon>Mucoromycota</taxon>
        <taxon>Mucoromycotina</taxon>
        <taxon>Mucoromycetes</taxon>
        <taxon>Mucorales</taxon>
        <taxon>Mucorineae</taxon>
        <taxon>Rhizopodaceae</taxon>
        <taxon>Rhizopus</taxon>
    </lineage>
</organism>
<evidence type="ECO:0000313" key="2">
    <source>
        <dbReference type="Proteomes" id="UP000242254"/>
    </source>
</evidence>
<protein>
    <submittedName>
        <fullName evidence="1">Uncharacterized protein</fullName>
    </submittedName>
</protein>